<evidence type="ECO:0000313" key="8">
    <source>
        <dbReference type="Proteomes" id="UP001153365"/>
    </source>
</evidence>
<protein>
    <submittedName>
        <fullName evidence="7">GatB/GatE catalytic domain-domain-containing protein</fullName>
    </submittedName>
</protein>
<keyword evidence="2" id="KW-0547">Nucleotide-binding</keyword>
<dbReference type="GO" id="GO:0005524">
    <property type="term" value="F:ATP binding"/>
    <property type="evidence" value="ECO:0007669"/>
    <property type="project" value="UniProtKB-KW"/>
</dbReference>
<dbReference type="InterPro" id="IPR006075">
    <property type="entry name" value="Asn/Gln-tRNA_Trfase_suB/E_cat"/>
</dbReference>
<evidence type="ECO:0000259" key="6">
    <source>
        <dbReference type="Pfam" id="PF02934"/>
    </source>
</evidence>
<proteinExistence type="predicted"/>
<name>A0AAV0B0Q2_PHAPC</name>
<dbReference type="GO" id="GO:0050567">
    <property type="term" value="F:glutaminyl-tRNA synthase (glutamine-hydrolyzing) activity"/>
    <property type="evidence" value="ECO:0007669"/>
    <property type="project" value="TreeGrafter"/>
</dbReference>
<feature type="coiled-coil region" evidence="5">
    <location>
        <begin position="165"/>
        <end position="192"/>
    </location>
</feature>
<keyword evidence="1" id="KW-0436">Ligase</keyword>
<dbReference type="InterPro" id="IPR014746">
    <property type="entry name" value="Gln_synth/guanido_kin_cat_dom"/>
</dbReference>
<sequence length="247" mass="28206">MSYLGHNQKSSQQLTGEPAAVESEGWQLQPAQQYHQNLSVIRSMFQRENFRGIVKNIINQLALQHKRIKPILLLDCLINGRVLIGKEDGVDREFEVTLIDLNRSGVGLIEIVTEPDWKTEKEALSFVRKLQTLLRFLGISKVNMEQGEMQSKVLKERFDGRACINRETRGQIQQLVKEAVRLDREFEGLDTQALRCANFLGKQIIISEASTPDSSTDVTDPIKSEYNYQFLESLIGGQTTNWVRMLI</sequence>
<dbReference type="SUPFAM" id="SSF55931">
    <property type="entry name" value="Glutamine synthetase/guanido kinase"/>
    <property type="match status" value="1"/>
</dbReference>
<dbReference type="PANTHER" id="PTHR11659:SF0">
    <property type="entry name" value="GLUTAMYL-TRNA(GLN) AMIDOTRANSFERASE SUBUNIT B, MITOCHONDRIAL"/>
    <property type="match status" value="1"/>
</dbReference>
<dbReference type="Proteomes" id="UP001153365">
    <property type="component" value="Unassembled WGS sequence"/>
</dbReference>
<evidence type="ECO:0000256" key="4">
    <source>
        <dbReference type="ARBA" id="ARBA00022917"/>
    </source>
</evidence>
<gene>
    <name evidence="7" type="ORF">PPACK8108_LOCUS11744</name>
</gene>
<dbReference type="GO" id="GO:0032543">
    <property type="term" value="P:mitochondrial translation"/>
    <property type="evidence" value="ECO:0007669"/>
    <property type="project" value="TreeGrafter"/>
</dbReference>
<dbReference type="Pfam" id="PF02934">
    <property type="entry name" value="GatB_N"/>
    <property type="match status" value="1"/>
</dbReference>
<evidence type="ECO:0000313" key="7">
    <source>
        <dbReference type="EMBL" id="CAH7676591.1"/>
    </source>
</evidence>
<evidence type="ECO:0000256" key="5">
    <source>
        <dbReference type="SAM" id="Coils"/>
    </source>
</evidence>
<dbReference type="PROSITE" id="PS01234">
    <property type="entry name" value="GATB"/>
    <property type="match status" value="1"/>
</dbReference>
<keyword evidence="4" id="KW-0648">Protein biosynthesis</keyword>
<dbReference type="InterPro" id="IPR017959">
    <property type="entry name" value="Asn/Gln-tRNA_amidoTrfase_suB/E"/>
</dbReference>
<reference evidence="7" key="1">
    <citation type="submission" date="2022-06" db="EMBL/GenBank/DDBJ databases">
        <authorList>
            <consortium name="SYNGENTA / RWTH Aachen University"/>
        </authorList>
    </citation>
    <scope>NUCLEOTIDE SEQUENCE</scope>
</reference>
<dbReference type="PANTHER" id="PTHR11659">
    <property type="entry name" value="GLUTAMYL-TRNA GLN AMIDOTRANSFERASE SUBUNIT B MITOCHONDRIAL AND PROKARYOTIC PET112-RELATED"/>
    <property type="match status" value="1"/>
</dbReference>
<dbReference type="InterPro" id="IPR017958">
    <property type="entry name" value="Gln-tRNA_amidoTrfase_suB_CS"/>
</dbReference>
<feature type="domain" description="Aspartyl/Glutamyl-tRNA(Gln) amidotransferase subunit B/E catalytic" evidence="6">
    <location>
        <begin position="95"/>
        <end position="151"/>
    </location>
</feature>
<evidence type="ECO:0000256" key="1">
    <source>
        <dbReference type="ARBA" id="ARBA00022598"/>
    </source>
</evidence>
<evidence type="ECO:0000256" key="2">
    <source>
        <dbReference type="ARBA" id="ARBA00022741"/>
    </source>
</evidence>
<evidence type="ECO:0000256" key="3">
    <source>
        <dbReference type="ARBA" id="ARBA00022840"/>
    </source>
</evidence>
<organism evidence="7 8">
    <name type="scientific">Phakopsora pachyrhizi</name>
    <name type="common">Asian soybean rust disease fungus</name>
    <dbReference type="NCBI Taxonomy" id="170000"/>
    <lineage>
        <taxon>Eukaryota</taxon>
        <taxon>Fungi</taxon>
        <taxon>Dikarya</taxon>
        <taxon>Basidiomycota</taxon>
        <taxon>Pucciniomycotina</taxon>
        <taxon>Pucciniomycetes</taxon>
        <taxon>Pucciniales</taxon>
        <taxon>Phakopsoraceae</taxon>
        <taxon>Phakopsora</taxon>
    </lineage>
</organism>
<keyword evidence="8" id="KW-1185">Reference proteome</keyword>
<dbReference type="GO" id="GO:0005739">
    <property type="term" value="C:mitochondrion"/>
    <property type="evidence" value="ECO:0007669"/>
    <property type="project" value="TreeGrafter"/>
</dbReference>
<dbReference type="EMBL" id="CALTRL010002752">
    <property type="protein sequence ID" value="CAH7676591.1"/>
    <property type="molecule type" value="Genomic_DNA"/>
</dbReference>
<dbReference type="GO" id="GO:0070681">
    <property type="term" value="P:glutaminyl-tRNAGln biosynthesis via transamidation"/>
    <property type="evidence" value="ECO:0007669"/>
    <property type="project" value="TreeGrafter"/>
</dbReference>
<dbReference type="AlphaFoldDB" id="A0AAV0B0Q2"/>
<accession>A0AAV0B0Q2</accession>
<dbReference type="GO" id="GO:0030956">
    <property type="term" value="C:glutamyl-tRNA(Gln) amidotransferase complex"/>
    <property type="evidence" value="ECO:0007669"/>
    <property type="project" value="TreeGrafter"/>
</dbReference>
<keyword evidence="5" id="KW-0175">Coiled coil</keyword>
<comment type="caution">
    <text evidence="7">The sequence shown here is derived from an EMBL/GenBank/DDBJ whole genome shotgun (WGS) entry which is preliminary data.</text>
</comment>
<keyword evidence="3" id="KW-0067">ATP-binding</keyword>